<keyword evidence="2" id="KW-0805">Transcription regulation</keyword>
<dbReference type="Proteomes" id="UP000823388">
    <property type="component" value="Chromosome 2K"/>
</dbReference>
<evidence type="ECO:0000256" key="6">
    <source>
        <dbReference type="SAM" id="MobiDB-lite"/>
    </source>
</evidence>
<proteinExistence type="predicted"/>
<dbReference type="PANTHER" id="PTHR31221">
    <property type="entry name" value="WRKY TRANSCRIPTION FACTOR PROTEIN 1-RELATED"/>
    <property type="match status" value="1"/>
</dbReference>
<keyword evidence="9" id="KW-1185">Reference proteome</keyword>
<reference evidence="8" key="1">
    <citation type="submission" date="2020-05" db="EMBL/GenBank/DDBJ databases">
        <title>WGS assembly of Panicum virgatum.</title>
        <authorList>
            <person name="Lovell J.T."/>
            <person name="Jenkins J."/>
            <person name="Shu S."/>
            <person name="Juenger T.E."/>
            <person name="Schmutz J."/>
        </authorList>
    </citation>
    <scope>NUCLEOTIDE SEQUENCE</scope>
    <source>
        <strain evidence="8">AP13</strain>
    </source>
</reference>
<name>A0A8T0W284_PANVG</name>
<dbReference type="FunFam" id="2.20.25.80:FF:000003">
    <property type="entry name" value="WRKY transcription factor 57"/>
    <property type="match status" value="1"/>
</dbReference>
<dbReference type="SMART" id="SM00774">
    <property type="entry name" value="WRKY"/>
    <property type="match status" value="1"/>
</dbReference>
<evidence type="ECO:0000259" key="7">
    <source>
        <dbReference type="PROSITE" id="PS50811"/>
    </source>
</evidence>
<keyword evidence="4" id="KW-0804">Transcription</keyword>
<evidence type="ECO:0000256" key="1">
    <source>
        <dbReference type="ARBA" id="ARBA00004123"/>
    </source>
</evidence>
<feature type="domain" description="WRKY" evidence="7">
    <location>
        <begin position="142"/>
        <end position="207"/>
    </location>
</feature>
<dbReference type="OrthoDB" id="771376at2759"/>
<feature type="compositionally biased region" description="Low complexity" evidence="6">
    <location>
        <begin position="91"/>
        <end position="107"/>
    </location>
</feature>
<sequence>MAGTGEAGVAGGGEWPFSADAYADSSAIFAELGCWAAGLDGGELLLPALDPPEDKYTLLPPPLSEPAGSVSVDGGASSSSTDDGAAQEDAADGKPAAATEAASKPAPGKTRATTAGGNNNSKSGQKNKKRARQARFAFMTKSDVDHLEDGYRWRKYGQKAVKNSPFPRSYYRCTNSKCTVKKRVERSSADPSVVITTYEGQHCHHTVTFPRAAHLHAAAALAGHMAFSAAHHHLYTASNDDHLPPLLLQQQHPTTAAAQQQQSALLITTSSGGDSLTCMPAMSPSSSLLLRPLHCDQELLAATYPLSSSAMTTMPAVASSLVVSTTQSPSPTTAVSSSPAALDSGLLDDMVPPAMRHG</sequence>
<feature type="compositionally biased region" description="Low complexity" evidence="6">
    <location>
        <begin position="67"/>
        <end position="84"/>
    </location>
</feature>
<dbReference type="EMBL" id="CM029039">
    <property type="protein sequence ID" value="KAG2639464.1"/>
    <property type="molecule type" value="Genomic_DNA"/>
</dbReference>
<dbReference type="AlphaFoldDB" id="A0A8T0W284"/>
<evidence type="ECO:0000256" key="5">
    <source>
        <dbReference type="ARBA" id="ARBA00023242"/>
    </source>
</evidence>
<keyword evidence="3" id="KW-0238">DNA-binding</keyword>
<dbReference type="InterPro" id="IPR044810">
    <property type="entry name" value="WRKY_plant"/>
</dbReference>
<dbReference type="Gene3D" id="2.20.25.80">
    <property type="entry name" value="WRKY domain"/>
    <property type="match status" value="1"/>
</dbReference>
<dbReference type="Pfam" id="PF03106">
    <property type="entry name" value="WRKY"/>
    <property type="match status" value="1"/>
</dbReference>
<evidence type="ECO:0000313" key="9">
    <source>
        <dbReference type="Proteomes" id="UP000823388"/>
    </source>
</evidence>
<gene>
    <name evidence="8" type="ORF">PVAP13_2KG010500</name>
</gene>
<dbReference type="PROSITE" id="PS50811">
    <property type="entry name" value="WRKY"/>
    <property type="match status" value="1"/>
</dbReference>
<evidence type="ECO:0000256" key="4">
    <source>
        <dbReference type="ARBA" id="ARBA00023163"/>
    </source>
</evidence>
<organism evidence="8 9">
    <name type="scientific">Panicum virgatum</name>
    <name type="common">Blackwell switchgrass</name>
    <dbReference type="NCBI Taxonomy" id="38727"/>
    <lineage>
        <taxon>Eukaryota</taxon>
        <taxon>Viridiplantae</taxon>
        <taxon>Streptophyta</taxon>
        <taxon>Embryophyta</taxon>
        <taxon>Tracheophyta</taxon>
        <taxon>Spermatophyta</taxon>
        <taxon>Magnoliopsida</taxon>
        <taxon>Liliopsida</taxon>
        <taxon>Poales</taxon>
        <taxon>Poaceae</taxon>
        <taxon>PACMAD clade</taxon>
        <taxon>Panicoideae</taxon>
        <taxon>Panicodae</taxon>
        <taxon>Paniceae</taxon>
        <taxon>Panicinae</taxon>
        <taxon>Panicum</taxon>
        <taxon>Panicum sect. Hiantes</taxon>
    </lineage>
</organism>
<keyword evidence="5" id="KW-0539">Nucleus</keyword>
<dbReference type="GO" id="GO:0003700">
    <property type="term" value="F:DNA-binding transcription factor activity"/>
    <property type="evidence" value="ECO:0007669"/>
    <property type="project" value="InterPro"/>
</dbReference>
<evidence type="ECO:0000256" key="2">
    <source>
        <dbReference type="ARBA" id="ARBA00023015"/>
    </source>
</evidence>
<dbReference type="GO" id="GO:0005634">
    <property type="term" value="C:nucleus"/>
    <property type="evidence" value="ECO:0007669"/>
    <property type="project" value="UniProtKB-SubCell"/>
</dbReference>
<dbReference type="GO" id="GO:0043565">
    <property type="term" value="F:sequence-specific DNA binding"/>
    <property type="evidence" value="ECO:0007669"/>
    <property type="project" value="InterPro"/>
</dbReference>
<evidence type="ECO:0000256" key="3">
    <source>
        <dbReference type="ARBA" id="ARBA00023125"/>
    </source>
</evidence>
<comment type="caution">
    <text evidence="8">The sequence shown here is derived from an EMBL/GenBank/DDBJ whole genome shotgun (WGS) entry which is preliminary data.</text>
</comment>
<feature type="compositionally biased region" description="Low complexity" evidence="6">
    <location>
        <begin position="326"/>
        <end position="341"/>
    </location>
</feature>
<protein>
    <recommendedName>
        <fullName evidence="7">WRKY domain-containing protein</fullName>
    </recommendedName>
</protein>
<feature type="region of interest" description="Disordered" evidence="6">
    <location>
        <begin position="56"/>
        <end position="131"/>
    </location>
</feature>
<dbReference type="InterPro" id="IPR003657">
    <property type="entry name" value="WRKY_dom"/>
</dbReference>
<dbReference type="InterPro" id="IPR036576">
    <property type="entry name" value="WRKY_dom_sf"/>
</dbReference>
<dbReference type="SUPFAM" id="SSF118290">
    <property type="entry name" value="WRKY DNA-binding domain"/>
    <property type="match status" value="1"/>
</dbReference>
<comment type="subcellular location">
    <subcellularLocation>
        <location evidence="1">Nucleus</location>
    </subcellularLocation>
</comment>
<accession>A0A8T0W284</accession>
<feature type="region of interest" description="Disordered" evidence="6">
    <location>
        <begin position="326"/>
        <end position="358"/>
    </location>
</feature>
<evidence type="ECO:0000313" key="8">
    <source>
        <dbReference type="EMBL" id="KAG2639464.1"/>
    </source>
</evidence>
<dbReference type="PANTHER" id="PTHR31221:SF352">
    <property type="entry name" value="OS03G0758000 PROTEIN"/>
    <property type="match status" value="1"/>
</dbReference>